<comment type="subcellular location">
    <subcellularLocation>
        <location evidence="1 9">Golgi apparatus membrane</location>
        <topology evidence="1 9">Single-pass type II membrane protein</topology>
    </subcellularLocation>
</comment>
<keyword evidence="8 9" id="KW-0325">Glycoprotein</keyword>
<keyword evidence="3 9" id="KW-0808">Transferase</keyword>
<dbReference type="STRING" id="307972.A0A2G8JWS5"/>
<dbReference type="PANTHER" id="PTHR12137:SF54">
    <property type="entry name" value="CARBOHYDRATE SULFOTRANSFERASE"/>
    <property type="match status" value="1"/>
</dbReference>
<comment type="similarity">
    <text evidence="2 9">Belongs to the sulfotransferase 2 family.</text>
</comment>
<keyword evidence="5" id="KW-1133">Transmembrane helix</keyword>
<name>A0A2G8JWS5_STIJA</name>
<evidence type="ECO:0000313" key="11">
    <source>
        <dbReference type="EMBL" id="PIK39660.1"/>
    </source>
</evidence>
<dbReference type="EMBL" id="MRZV01001215">
    <property type="protein sequence ID" value="PIK39660.1"/>
    <property type="molecule type" value="Genomic_DNA"/>
</dbReference>
<evidence type="ECO:0000256" key="7">
    <source>
        <dbReference type="ARBA" id="ARBA00023136"/>
    </source>
</evidence>
<reference evidence="12 13" key="1">
    <citation type="journal article" date="2017" name="PLoS Biol.">
        <title>The sea cucumber genome provides insights into morphological evolution and visceral regeneration.</title>
        <authorList>
            <person name="Zhang X."/>
            <person name="Sun L."/>
            <person name="Yuan J."/>
            <person name="Sun Y."/>
            <person name="Gao Y."/>
            <person name="Zhang L."/>
            <person name="Li S."/>
            <person name="Dai H."/>
            <person name="Hamel J.F."/>
            <person name="Liu C."/>
            <person name="Yu Y."/>
            <person name="Liu S."/>
            <person name="Lin W."/>
            <person name="Guo K."/>
            <person name="Jin S."/>
            <person name="Xu P."/>
            <person name="Storey K.B."/>
            <person name="Huan P."/>
            <person name="Zhang T."/>
            <person name="Zhou Y."/>
            <person name="Zhang J."/>
            <person name="Lin C."/>
            <person name="Li X."/>
            <person name="Xing L."/>
            <person name="Huo D."/>
            <person name="Sun M."/>
            <person name="Wang L."/>
            <person name="Mercier A."/>
            <person name="Li F."/>
            <person name="Yang H."/>
            <person name="Xiang J."/>
        </authorList>
    </citation>
    <scope>NUCLEOTIDE SEQUENCE [LARGE SCALE GENOMIC DNA]</scope>
    <source>
        <strain evidence="12">Shaxun</strain>
        <tissue evidence="12">Muscle</tissue>
    </source>
</reference>
<evidence type="ECO:0000256" key="5">
    <source>
        <dbReference type="ARBA" id="ARBA00022989"/>
    </source>
</evidence>
<dbReference type="EMBL" id="MRZV01001145">
    <property type="protein sequence ID" value="PIK40241.1"/>
    <property type="molecule type" value="Genomic_DNA"/>
</dbReference>
<dbReference type="Proteomes" id="UP000230750">
    <property type="component" value="Unassembled WGS sequence"/>
</dbReference>
<keyword evidence="9" id="KW-0119">Carbohydrate metabolism</keyword>
<keyword evidence="4" id="KW-0812">Transmembrane</keyword>
<evidence type="ECO:0000256" key="6">
    <source>
        <dbReference type="ARBA" id="ARBA00023034"/>
    </source>
</evidence>
<accession>A0A2G8JWS5</accession>
<evidence type="ECO:0000256" key="4">
    <source>
        <dbReference type="ARBA" id="ARBA00022692"/>
    </source>
</evidence>
<evidence type="ECO:0000256" key="2">
    <source>
        <dbReference type="ARBA" id="ARBA00006339"/>
    </source>
</evidence>
<organism evidence="12 13">
    <name type="scientific">Stichopus japonicus</name>
    <name type="common">Sea cucumber</name>
    <dbReference type="NCBI Taxonomy" id="307972"/>
    <lineage>
        <taxon>Eukaryota</taxon>
        <taxon>Metazoa</taxon>
        <taxon>Echinodermata</taxon>
        <taxon>Eleutherozoa</taxon>
        <taxon>Echinozoa</taxon>
        <taxon>Holothuroidea</taxon>
        <taxon>Aspidochirotacea</taxon>
        <taxon>Aspidochirotida</taxon>
        <taxon>Stichopodidae</taxon>
        <taxon>Apostichopus</taxon>
    </lineage>
</organism>
<proteinExistence type="inferred from homology"/>
<evidence type="ECO:0000313" key="13">
    <source>
        <dbReference type="Proteomes" id="UP000230750"/>
    </source>
</evidence>
<gene>
    <name evidence="12" type="ORF">BSL78_22910</name>
    <name evidence="11" type="ORF">BSL78_23495</name>
</gene>
<dbReference type="InterPro" id="IPR005331">
    <property type="entry name" value="Sulfotransferase"/>
</dbReference>
<protein>
    <recommendedName>
        <fullName evidence="9">Carbohydrate sulfotransferase</fullName>
        <ecNumber evidence="9">2.8.2.-</ecNumber>
    </recommendedName>
</protein>
<keyword evidence="13" id="KW-1185">Reference proteome</keyword>
<evidence type="ECO:0000256" key="3">
    <source>
        <dbReference type="ARBA" id="ARBA00022679"/>
    </source>
</evidence>
<evidence type="ECO:0000256" key="10">
    <source>
        <dbReference type="SAM" id="MobiDB-lite"/>
    </source>
</evidence>
<evidence type="ECO:0000256" key="9">
    <source>
        <dbReference type="RuleBase" id="RU364020"/>
    </source>
</evidence>
<dbReference type="GO" id="GO:0008146">
    <property type="term" value="F:sulfotransferase activity"/>
    <property type="evidence" value="ECO:0007669"/>
    <property type="project" value="InterPro"/>
</dbReference>
<sequence>MGRQKGQRQPQGMDAYKDVKEEPEDMSYEEDSSYFYGSSYSVSISSSFYGNNSKIHTSFSSSSDSYLNEGDAKFLEGLKLKYKLKRQAKIKRKKEERVKKLGDVRKMDAPKAANVRLRNGNVIDEEGNVIKTVEQHKQKYKVRKGRSVDDGIDAIEWEDFSEKVELRQLDRQTRVGTYCANRQSSDEISDYTKKHILVIPEYQLMFCFVPKAGCSNWKRIMMVLTGQSESVDGLTSDEVHVNAKFQFFSALPLAQQQEVLETYYKFAFVREPMERLLSVYRNKFGDKVYYRKNKSFHSFGKGIIQNFRQNATKHQRISGEGVTWSEFSKYLLSPQVRKRYESGSDVHRKDHWDVQTSICSPCDVNYDFIGHLETIDEDAIYLLRHWGVQEKVKYLPSDTSRPTNSTDQTILNRNFGLLTTQQRERLYNMFTEDYAAFGYEKPSFMS</sequence>
<feature type="region of interest" description="Disordered" evidence="10">
    <location>
        <begin position="1"/>
        <end position="28"/>
    </location>
</feature>
<keyword evidence="6 9" id="KW-0333">Golgi apparatus</keyword>
<comment type="caution">
    <text evidence="12">The sequence shown here is derived from an EMBL/GenBank/DDBJ whole genome shotgun (WGS) entry which is preliminary data.</text>
</comment>
<evidence type="ECO:0000256" key="1">
    <source>
        <dbReference type="ARBA" id="ARBA00004323"/>
    </source>
</evidence>
<dbReference type="PANTHER" id="PTHR12137">
    <property type="entry name" value="CARBOHYDRATE SULFOTRANSFERASE"/>
    <property type="match status" value="1"/>
</dbReference>
<dbReference type="AlphaFoldDB" id="A0A2G8JWS5"/>
<dbReference type="GO" id="GO:0000139">
    <property type="term" value="C:Golgi membrane"/>
    <property type="evidence" value="ECO:0007669"/>
    <property type="project" value="UniProtKB-SubCell"/>
</dbReference>
<dbReference type="GO" id="GO:0016051">
    <property type="term" value="P:carbohydrate biosynthetic process"/>
    <property type="evidence" value="ECO:0007669"/>
    <property type="project" value="InterPro"/>
</dbReference>
<evidence type="ECO:0000256" key="8">
    <source>
        <dbReference type="ARBA" id="ARBA00023180"/>
    </source>
</evidence>
<dbReference type="Pfam" id="PF03567">
    <property type="entry name" value="Sulfotransfer_2"/>
    <property type="match status" value="1"/>
</dbReference>
<evidence type="ECO:0000313" key="12">
    <source>
        <dbReference type="EMBL" id="PIK40241.1"/>
    </source>
</evidence>
<keyword evidence="7" id="KW-0472">Membrane</keyword>
<keyword evidence="9" id="KW-0735">Signal-anchor</keyword>
<dbReference type="EC" id="2.8.2.-" evidence="9"/>
<dbReference type="OrthoDB" id="2019940at2759"/>
<dbReference type="InterPro" id="IPR018011">
    <property type="entry name" value="Carb_sulfotrans_8-10"/>
</dbReference>